<feature type="region of interest" description="Disordered" evidence="1">
    <location>
        <begin position="1436"/>
        <end position="1464"/>
    </location>
</feature>
<dbReference type="KEGG" id="epi:Q3V30_15630"/>
<gene>
    <name evidence="2" type="ORF">Q3V30_15630</name>
</gene>
<name>A0AA50HPH4_9GAMM</name>
<dbReference type="EMBL" id="CP132353">
    <property type="protein sequence ID" value="WLS77888.1"/>
    <property type="molecule type" value="Genomic_DNA"/>
</dbReference>
<organism evidence="2 3">
    <name type="scientific">Erwinia pyri</name>
    <dbReference type="NCBI Taxonomy" id="3062598"/>
    <lineage>
        <taxon>Bacteria</taxon>
        <taxon>Pseudomonadati</taxon>
        <taxon>Pseudomonadota</taxon>
        <taxon>Gammaproteobacteria</taxon>
        <taxon>Enterobacterales</taxon>
        <taxon>Erwiniaceae</taxon>
        <taxon>Erwinia</taxon>
    </lineage>
</organism>
<dbReference type="Pfam" id="PF11725">
    <property type="entry name" value="AvrE_T3Es"/>
    <property type="match status" value="1"/>
</dbReference>
<proteinExistence type="predicted"/>
<feature type="compositionally biased region" description="Low complexity" evidence="1">
    <location>
        <begin position="88"/>
        <end position="104"/>
    </location>
</feature>
<dbReference type="RefSeq" id="WP_306207200.1">
    <property type="nucleotide sequence ID" value="NZ_CP132353.1"/>
</dbReference>
<dbReference type="Proteomes" id="UP001228139">
    <property type="component" value="Chromosome"/>
</dbReference>
<evidence type="ECO:0000256" key="1">
    <source>
        <dbReference type="SAM" id="MobiDB-lite"/>
    </source>
</evidence>
<reference evidence="2 3" key="1">
    <citation type="submission" date="2023-07" db="EMBL/GenBank/DDBJ databases">
        <title>Pathogenic bacteria of pear tree diseases.</title>
        <authorList>
            <person name="Zhang Z."/>
            <person name="He L."/>
            <person name="Huang R."/>
        </authorList>
    </citation>
    <scope>NUCLEOTIDE SEQUENCE [LARGE SCALE GENOMIC DNA]</scope>
    <source>
        <strain evidence="2 3">DE2</strain>
    </source>
</reference>
<evidence type="ECO:0000313" key="3">
    <source>
        <dbReference type="Proteomes" id="UP001228139"/>
    </source>
</evidence>
<feature type="region of interest" description="Disordered" evidence="1">
    <location>
        <begin position="28"/>
        <end position="68"/>
    </location>
</feature>
<evidence type="ECO:0000313" key="2">
    <source>
        <dbReference type="EMBL" id="WLS77888.1"/>
    </source>
</evidence>
<protein>
    <submittedName>
        <fullName evidence="2">AvrE-family type 3 secretion system effector</fullName>
    </submittedName>
</protein>
<feature type="compositionally biased region" description="Low complexity" evidence="1">
    <location>
        <begin position="176"/>
        <end position="186"/>
    </location>
</feature>
<feature type="compositionally biased region" description="Basic and acidic residues" evidence="1">
    <location>
        <begin position="1439"/>
        <end position="1450"/>
    </location>
</feature>
<keyword evidence="3" id="KW-1185">Reference proteome</keyword>
<accession>A0AA50HPH4</accession>
<feature type="region of interest" description="Disordered" evidence="1">
    <location>
        <begin position="88"/>
        <end position="118"/>
    </location>
</feature>
<sequence length="1795" mass="195036">MVSGIRTAFNAATLQNVQRTGTVQQRQGAVVQQEARARQTGGGTLARSAREQGAPAGEGVHQSAGQRAATGGRFKAFAQHALFRRSTAGNAARSAAPSGSARAGNLSRAEGQNNAEAIEMRPVDRLNISLSTSQAGWLDRELQAGLDSLHAQPPANSAPDVTAPPPAQNNAPDVNAHPAAQQVSAPAQPPLPPAQPGGQHLAPPAGATSPITLRLDSKRQILVAAPATRNPQRALVRQTLGHAKMHYQSVAASADLQQHALLDDSGRLLSLHSSPSRLIGLSHSKANPEWQRQETPGTSFPRRRPAVVTDHALTLNEDQQKVRINRNGAPAGRPATEVSLPDKAILSQLSGVHQQTTASGTTEFRLHKDKLWQMTSQEEGWKQADFPLLDKEKDLSKLTRQADNALYLVHDSHQLHNLQNQTQSPRFEEKISHFSVAQDGQALLLLSGKESKEQSVKWLPQSDSPAERHRTLTLSPSGTTLASLIQTPSQVIAADHNGRLLVASRPGEQGTALDFGVEQNQVLRNQLHQQIADVTGERFHVTDFIQGEGGRLHALVKDGMDRQHAIALNLTPRQPQAASAWNLSDSLVMDFQKGLPSVSPGRMDVVDIAMAGKLALQEGKVHFFNETTRRWEASEVKADRLIAGQDGQAWVLKDNQIKRLKVNLSSNKLNFNQNVFALHQVKKSVSEELALPGLDKNQKTLAAAVLDGGRYLTLQESGDVHFHQVESESRRDKKMTHTLSHQALSQAMNRPVNLIDSRQAPQPHKLSDIATGPDNQLFLLSDQGKLFSLTQQAWEKGELSQLREERMPALPVAAFDEPAEAAKPKKLHGNQKGSLLLEMDNGKTLTLNNGSWAALAGDLSSGDLSPGERSAESLADQHYDRLSAATRDSKLGKTGLTFRREVNTFGQSGHDGHKVHTPFRTRLSTFVFRPTIATPRPLKNMGNLIQHAHGGRQGLSVIYQQQQQQMAELNEHLQRLQRLKSPGTLRPEEPLSLKLKTLAAKPDLPAWFGEMEKFNTTLADSAAHQARLLQQHYGKPAGGVKEQLDSLTGSMNPASTQREDLTTKLAQLFSLQPSGKGNLAQLALSSLQADGVRLSHQKPTEEIPLGLHRDKHDTMGLIKSRLILDGLTNAKMHDLTGRLTTAMALQGETREQTLTALGREFRELRDSEWEGNPLKQVTSHGFTGNDKLESNYDAIKSMTKAFTKENHAMNVTTRTVMQAEDQQTLARRMEGTVLSMEKGESISFSRAYGAATTITGVPGTQVVAGVGGRGNLDRGYNMSLTRGEGGVTVSFGRDGSGGVTAFTGIGYNLLTDFMKDSAHTVPIDHERNLAPAVRLGGAISATPFDVKKQNSISFDITEAELPAFIQGLTEGTLDPLTLMNRGINHSVKHGDVMNVSLDATAAALASAGIPLTSKHEKETPASVRVGGGAYAGVNLLSGTRERGTTSKEESSTFSRSNNRPRGLNKASVGANFALPLGVLVKGDDGRLPLFAGPAASVQLSIDNRTKQSLSLETKNARPLEPVHIDKLMETLGKSFSDPASAGLLEKLKDKSDDQQAVPLTPRQKLDKLVEHFAPRDRTTLNNGQQAVLRDLDKHLRQQKAAEQGKRLLQNGEYQTTYANLSKVNSNGLWHQLSHLLDGQLNASNATKIRELMSSDHQLQSLIATLQDNVSTDATVTLELKDEVREQLEQRWLEQGNSPEEMMAELTNRDNLRLKSIAFTKSQIKTDGFATPAFLLGGSNNASVSMKRNLGKINFSYGENQNTPTQYALDGRIAKATTELAAALQQGQENDFVLKG</sequence>
<dbReference type="InterPro" id="IPR021085">
    <property type="entry name" value="AvrE_T3Es"/>
</dbReference>
<feature type="region of interest" description="Disordered" evidence="1">
    <location>
        <begin position="149"/>
        <end position="208"/>
    </location>
</feature>